<feature type="region of interest" description="Disordered" evidence="1">
    <location>
        <begin position="1"/>
        <end position="42"/>
    </location>
</feature>
<protein>
    <submittedName>
        <fullName evidence="2">Uncharacterized protein</fullName>
    </submittedName>
</protein>
<dbReference type="EMBL" id="BARU01042248">
    <property type="protein sequence ID" value="GAH82798.1"/>
    <property type="molecule type" value="Genomic_DNA"/>
</dbReference>
<sequence>KILGGEVKAKSGQNQKESLGAVSVNQPKLQLKEIPTSGKSNE</sequence>
<feature type="non-terminal residue" evidence="2">
    <location>
        <position position="1"/>
    </location>
</feature>
<comment type="caution">
    <text evidence="2">The sequence shown here is derived from an EMBL/GenBank/DDBJ whole genome shotgun (WGS) entry which is preliminary data.</text>
</comment>
<name>X1KL47_9ZZZZ</name>
<organism evidence="2">
    <name type="scientific">marine sediment metagenome</name>
    <dbReference type="NCBI Taxonomy" id="412755"/>
    <lineage>
        <taxon>unclassified sequences</taxon>
        <taxon>metagenomes</taxon>
        <taxon>ecological metagenomes</taxon>
    </lineage>
</organism>
<feature type="compositionally biased region" description="Polar residues" evidence="1">
    <location>
        <begin position="11"/>
        <end position="28"/>
    </location>
</feature>
<reference evidence="2" key="1">
    <citation type="journal article" date="2014" name="Front. Microbiol.">
        <title>High frequency of phylogenetically diverse reductive dehalogenase-homologous genes in deep subseafloor sedimentary metagenomes.</title>
        <authorList>
            <person name="Kawai M."/>
            <person name="Futagami T."/>
            <person name="Toyoda A."/>
            <person name="Takaki Y."/>
            <person name="Nishi S."/>
            <person name="Hori S."/>
            <person name="Arai W."/>
            <person name="Tsubouchi T."/>
            <person name="Morono Y."/>
            <person name="Uchiyama I."/>
            <person name="Ito T."/>
            <person name="Fujiyama A."/>
            <person name="Inagaki F."/>
            <person name="Takami H."/>
        </authorList>
    </citation>
    <scope>NUCLEOTIDE SEQUENCE</scope>
    <source>
        <strain evidence="2">Expedition CK06-06</strain>
    </source>
</reference>
<evidence type="ECO:0000256" key="1">
    <source>
        <dbReference type="SAM" id="MobiDB-lite"/>
    </source>
</evidence>
<accession>X1KL47</accession>
<evidence type="ECO:0000313" key="2">
    <source>
        <dbReference type="EMBL" id="GAH82798.1"/>
    </source>
</evidence>
<dbReference type="AlphaFoldDB" id="X1KL47"/>
<gene>
    <name evidence="2" type="ORF">S03H2_64954</name>
</gene>
<proteinExistence type="predicted"/>